<evidence type="ECO:0008006" key="3">
    <source>
        <dbReference type="Google" id="ProtNLM"/>
    </source>
</evidence>
<dbReference type="RefSeq" id="WP_050446358.1">
    <property type="nucleotide sequence ID" value="NZ_LGVG01000008.1"/>
</dbReference>
<dbReference type="EMBL" id="LGVG01000008">
    <property type="protein sequence ID" value="KNE28192.1"/>
    <property type="molecule type" value="Genomic_DNA"/>
</dbReference>
<reference evidence="1 2" key="1">
    <citation type="submission" date="2015-07" db="EMBL/GenBank/DDBJ databases">
        <title>Draft genome of Achromobacter spanius.</title>
        <authorList>
            <person name="Wang X."/>
        </authorList>
    </citation>
    <scope>NUCLEOTIDE SEQUENCE [LARGE SCALE GENOMIC DNA]</scope>
    <source>
        <strain evidence="1 2">CGMCC9173</strain>
    </source>
</reference>
<dbReference type="Proteomes" id="UP000037511">
    <property type="component" value="Unassembled WGS sequence"/>
</dbReference>
<evidence type="ECO:0000313" key="2">
    <source>
        <dbReference type="Proteomes" id="UP000037511"/>
    </source>
</evidence>
<comment type="caution">
    <text evidence="1">The sequence shown here is derived from an EMBL/GenBank/DDBJ whole genome shotgun (WGS) entry which is preliminary data.</text>
</comment>
<organism evidence="1 2">
    <name type="scientific">Achromobacter spanius</name>
    <dbReference type="NCBI Taxonomy" id="217203"/>
    <lineage>
        <taxon>Bacteria</taxon>
        <taxon>Pseudomonadati</taxon>
        <taxon>Pseudomonadota</taxon>
        <taxon>Betaproteobacteria</taxon>
        <taxon>Burkholderiales</taxon>
        <taxon>Alcaligenaceae</taxon>
        <taxon>Achromobacter</taxon>
    </lineage>
</organism>
<gene>
    <name evidence="1" type="ORF">AFM18_08495</name>
</gene>
<protein>
    <recommendedName>
        <fullName evidence="3">AP2/ERF domain-containing protein</fullName>
    </recommendedName>
</protein>
<proteinExistence type="predicted"/>
<evidence type="ECO:0000313" key="1">
    <source>
        <dbReference type="EMBL" id="KNE28192.1"/>
    </source>
</evidence>
<name>A0AAW3I7V5_9BURK</name>
<dbReference type="AlphaFoldDB" id="A0AAW3I7V5"/>
<sequence length="149" mass="17086">MSYPVEQRRYREQFRMQRTSARARGLAWNLTFDEWLEIWQSSGKLEQRGRGKGKYVMSRNGDIGPYCVGNVSIQLFEQNISDAYRNVPEKCAPARLRGRGRGWTYQRGAKKPFVVVSCGKYIGSFITEIEAVDAYRRATEAAIAAAFPY</sequence>
<accession>A0AAW3I7V5</accession>